<protein>
    <submittedName>
        <fullName evidence="1">Uncharacterized protein</fullName>
    </submittedName>
</protein>
<dbReference type="AlphaFoldDB" id="A0A0A9HP03"/>
<proteinExistence type="predicted"/>
<sequence>MAFSLKRNICKCQQTTTFSGAPCLIYLHKKSNLNFYKACSLKDRAGR</sequence>
<reference evidence="1" key="1">
    <citation type="submission" date="2014-09" db="EMBL/GenBank/DDBJ databases">
        <authorList>
            <person name="Magalhaes I.L.F."/>
            <person name="Oliveira U."/>
            <person name="Santos F.R."/>
            <person name="Vidigal T.H.D.A."/>
            <person name="Brescovit A.D."/>
            <person name="Santos A.J."/>
        </authorList>
    </citation>
    <scope>NUCLEOTIDE SEQUENCE</scope>
    <source>
        <tissue evidence="1">Shoot tissue taken approximately 20 cm above the soil surface</tissue>
    </source>
</reference>
<organism evidence="1">
    <name type="scientific">Arundo donax</name>
    <name type="common">Giant reed</name>
    <name type="synonym">Donax arundinaceus</name>
    <dbReference type="NCBI Taxonomy" id="35708"/>
    <lineage>
        <taxon>Eukaryota</taxon>
        <taxon>Viridiplantae</taxon>
        <taxon>Streptophyta</taxon>
        <taxon>Embryophyta</taxon>
        <taxon>Tracheophyta</taxon>
        <taxon>Spermatophyta</taxon>
        <taxon>Magnoliopsida</taxon>
        <taxon>Liliopsida</taxon>
        <taxon>Poales</taxon>
        <taxon>Poaceae</taxon>
        <taxon>PACMAD clade</taxon>
        <taxon>Arundinoideae</taxon>
        <taxon>Arundineae</taxon>
        <taxon>Arundo</taxon>
    </lineage>
</organism>
<name>A0A0A9HP03_ARUDO</name>
<accession>A0A0A9HP03</accession>
<reference evidence="1" key="2">
    <citation type="journal article" date="2015" name="Data Brief">
        <title>Shoot transcriptome of the giant reed, Arundo donax.</title>
        <authorList>
            <person name="Barrero R.A."/>
            <person name="Guerrero F.D."/>
            <person name="Moolhuijzen P."/>
            <person name="Goolsby J.A."/>
            <person name="Tidwell J."/>
            <person name="Bellgard S.E."/>
            <person name="Bellgard M.I."/>
        </authorList>
    </citation>
    <scope>NUCLEOTIDE SEQUENCE</scope>
    <source>
        <tissue evidence="1">Shoot tissue taken approximately 20 cm above the soil surface</tissue>
    </source>
</reference>
<dbReference type="EMBL" id="GBRH01163298">
    <property type="protein sequence ID" value="JAE34598.1"/>
    <property type="molecule type" value="Transcribed_RNA"/>
</dbReference>
<evidence type="ECO:0000313" key="1">
    <source>
        <dbReference type="EMBL" id="JAE34598.1"/>
    </source>
</evidence>